<dbReference type="GO" id="GO:0008240">
    <property type="term" value="F:tripeptidyl-peptidase activity"/>
    <property type="evidence" value="ECO:0007669"/>
    <property type="project" value="UniProtKB-EC"/>
</dbReference>
<evidence type="ECO:0000256" key="10">
    <source>
        <dbReference type="ARBA" id="ARBA00023145"/>
    </source>
</evidence>
<evidence type="ECO:0000313" key="13">
    <source>
        <dbReference type="EMBL" id="PIL32629.1"/>
    </source>
</evidence>
<feature type="binding site" evidence="11">
    <location>
        <position position="493"/>
    </location>
    <ligand>
        <name>Ca(2+)</name>
        <dbReference type="ChEBI" id="CHEBI:29108"/>
    </ligand>
</feature>
<dbReference type="PANTHER" id="PTHR14218">
    <property type="entry name" value="PROTEASE S8 TRIPEPTIDYL PEPTIDASE I CLN2"/>
    <property type="match status" value="1"/>
</dbReference>
<dbReference type="SUPFAM" id="SSF54897">
    <property type="entry name" value="Protease propeptides/inhibitors"/>
    <property type="match status" value="1"/>
</dbReference>
<accession>A0A2G8SFT8</accession>
<keyword evidence="14" id="KW-1185">Reference proteome</keyword>
<evidence type="ECO:0000256" key="2">
    <source>
        <dbReference type="ARBA" id="ARBA00002451"/>
    </source>
</evidence>
<keyword evidence="7 11" id="KW-0378">Hydrolase</keyword>
<dbReference type="GO" id="GO:0005576">
    <property type="term" value="C:extracellular region"/>
    <property type="evidence" value="ECO:0007669"/>
    <property type="project" value="UniProtKB-SubCell"/>
</dbReference>
<dbReference type="EC" id="3.4.14.10" evidence="4"/>
<dbReference type="PANTHER" id="PTHR14218:SF15">
    <property type="entry name" value="TRIPEPTIDYL-PEPTIDASE 1"/>
    <property type="match status" value="1"/>
</dbReference>
<dbReference type="Pfam" id="PF09286">
    <property type="entry name" value="Pro-kuma_activ"/>
    <property type="match status" value="1"/>
</dbReference>
<evidence type="ECO:0000313" key="14">
    <source>
        <dbReference type="Proteomes" id="UP000230002"/>
    </source>
</evidence>
<comment type="function">
    <text evidence="2">Secreted tripeptidyl-peptidase which degrades proteins at acidic pHs and is involved in virulence.</text>
</comment>
<gene>
    <name evidence="13" type="ORF">GSI_05333</name>
</gene>
<evidence type="ECO:0000256" key="1">
    <source>
        <dbReference type="ARBA" id="ARBA00001910"/>
    </source>
</evidence>
<dbReference type="GO" id="GO:0046872">
    <property type="term" value="F:metal ion binding"/>
    <property type="evidence" value="ECO:0007669"/>
    <property type="project" value="UniProtKB-UniRule"/>
</dbReference>
<evidence type="ECO:0000256" key="11">
    <source>
        <dbReference type="PROSITE-ProRule" id="PRU01032"/>
    </source>
</evidence>
<name>A0A2G8SFT8_9APHY</name>
<evidence type="ECO:0000256" key="6">
    <source>
        <dbReference type="ARBA" id="ARBA00022723"/>
    </source>
</evidence>
<comment type="catalytic activity">
    <reaction evidence="1">
        <text>Release of an N-terminal tripeptide from a polypeptide.</text>
        <dbReference type="EC" id="3.4.14.10"/>
    </reaction>
</comment>
<evidence type="ECO:0000256" key="8">
    <source>
        <dbReference type="ARBA" id="ARBA00022825"/>
    </source>
</evidence>
<feature type="domain" description="Peptidase S53" evidence="12">
    <location>
        <begin position="144"/>
        <end position="513"/>
    </location>
</feature>
<feature type="active site" description="Charge relay system" evidence="11">
    <location>
        <position position="223"/>
    </location>
</feature>
<dbReference type="Pfam" id="PF00082">
    <property type="entry name" value="Peptidase_S8"/>
    <property type="match status" value="1"/>
</dbReference>
<proteinExistence type="predicted"/>
<keyword evidence="6 11" id="KW-0479">Metal-binding</keyword>
<dbReference type="PROSITE" id="PS51695">
    <property type="entry name" value="SEDOLISIN"/>
    <property type="match status" value="1"/>
</dbReference>
<protein>
    <recommendedName>
        <fullName evidence="4">tripeptidyl-peptidase II</fullName>
        <ecNumber evidence="4">3.4.14.10</ecNumber>
    </recommendedName>
</protein>
<reference evidence="13 14" key="1">
    <citation type="journal article" date="2015" name="Sci. Rep.">
        <title>Chromosome-level genome map provides insights into diverse defense mechanisms in the medicinal fungus Ganoderma sinense.</title>
        <authorList>
            <person name="Zhu Y."/>
            <person name="Xu J."/>
            <person name="Sun C."/>
            <person name="Zhou S."/>
            <person name="Xu H."/>
            <person name="Nelson D.R."/>
            <person name="Qian J."/>
            <person name="Song J."/>
            <person name="Luo H."/>
            <person name="Xiang L."/>
            <person name="Li Y."/>
            <person name="Xu Z."/>
            <person name="Ji A."/>
            <person name="Wang L."/>
            <person name="Lu S."/>
            <person name="Hayward A."/>
            <person name="Sun W."/>
            <person name="Li X."/>
            <person name="Schwartz D.C."/>
            <person name="Wang Y."/>
            <person name="Chen S."/>
        </authorList>
    </citation>
    <scope>NUCLEOTIDE SEQUENCE [LARGE SCALE GENOMIC DNA]</scope>
    <source>
        <strain evidence="13 14">ZZ0214-1</strain>
    </source>
</reference>
<feature type="binding site" evidence="11">
    <location>
        <position position="491"/>
    </location>
    <ligand>
        <name>Ca(2+)</name>
        <dbReference type="ChEBI" id="CHEBI:29108"/>
    </ligand>
</feature>
<dbReference type="CDD" id="cd11377">
    <property type="entry name" value="Pro-peptidase_S53"/>
    <property type="match status" value="1"/>
</dbReference>
<feature type="binding site" evidence="11">
    <location>
        <position position="473"/>
    </location>
    <ligand>
        <name>Ca(2+)</name>
        <dbReference type="ChEBI" id="CHEBI:29108"/>
    </ligand>
</feature>
<dbReference type="CDD" id="cd04056">
    <property type="entry name" value="Peptidases_S53"/>
    <property type="match status" value="1"/>
</dbReference>
<evidence type="ECO:0000256" key="3">
    <source>
        <dbReference type="ARBA" id="ARBA00004239"/>
    </source>
</evidence>
<comment type="caution">
    <text evidence="13">The sequence shown here is derived from an EMBL/GenBank/DDBJ whole genome shotgun (WGS) entry which is preliminary data.</text>
</comment>
<evidence type="ECO:0000256" key="9">
    <source>
        <dbReference type="ARBA" id="ARBA00022837"/>
    </source>
</evidence>
<feature type="binding site" evidence="11">
    <location>
        <position position="472"/>
    </location>
    <ligand>
        <name>Ca(2+)</name>
        <dbReference type="ChEBI" id="CHEBI:29108"/>
    </ligand>
</feature>
<keyword evidence="10" id="KW-0865">Zymogen</keyword>
<dbReference type="STRING" id="1077348.A0A2G8SFT8"/>
<evidence type="ECO:0000256" key="5">
    <source>
        <dbReference type="ARBA" id="ARBA00022670"/>
    </source>
</evidence>
<evidence type="ECO:0000256" key="4">
    <source>
        <dbReference type="ARBA" id="ARBA00012462"/>
    </source>
</evidence>
<organism evidence="13 14">
    <name type="scientific">Ganoderma sinense ZZ0214-1</name>
    <dbReference type="NCBI Taxonomy" id="1077348"/>
    <lineage>
        <taxon>Eukaryota</taxon>
        <taxon>Fungi</taxon>
        <taxon>Dikarya</taxon>
        <taxon>Basidiomycota</taxon>
        <taxon>Agaricomycotina</taxon>
        <taxon>Agaricomycetes</taxon>
        <taxon>Polyporales</taxon>
        <taxon>Polyporaceae</taxon>
        <taxon>Ganoderma</taxon>
    </lineage>
</organism>
<sequence length="519" mass="53920">MPLSLALHPNNKTGLIDTLMDISNPSSVNYGQHLSKSEVNAFVAPSPESVQATMNWLAKYNVTPQSTSPAGDMLHLRVPIATANAMLSANYQAFVHEETGTTLHKTDSYAIPAAMQPYLAFVHPTTQVLPPISKPPLRRVAPPVAAPSISKRKLALYNLPTAPATAPNNSIVVSGFLNEVANQTDLTTFLRGTRPDFPNGTFTAQSLDGGPTTGPGTLEASLDIEYTVGLATNVPVQFISVGSADFFTGIANFLNFLLDLETPPPVLTTSFGANENAVPPEIAEALCFSMAQLGTRGTSILFASGDGGVAGIRPNDTCGDDGSFIPVFPATCPFVTAVGSTEGVSPENAATFSSGGFSNIFPRPDYQAAGALKYLNMLNITTNSNASSPSPLAGRFNTLGRAFPDVAMQGRDIAILAAGVTEPVLGTSASSPMFASMVALINDQLLNAGRPTLGFLNPLLYSNAAAAGVFNDITVGSNVGCGTAGFPAMPGWDAITGLGTPDYVKLLNVAMASNQSSTL</sequence>
<dbReference type="GO" id="GO:0004252">
    <property type="term" value="F:serine-type endopeptidase activity"/>
    <property type="evidence" value="ECO:0007669"/>
    <property type="project" value="UniProtKB-UniRule"/>
</dbReference>
<dbReference type="OrthoDB" id="3513207at2759"/>
<comment type="subcellular location">
    <subcellularLocation>
        <location evidence="3">Secreted</location>
        <location evidence="3">Extracellular space</location>
    </subcellularLocation>
</comment>
<dbReference type="SMART" id="SM00944">
    <property type="entry name" value="Pro-kuma_activ"/>
    <property type="match status" value="1"/>
</dbReference>
<comment type="cofactor">
    <cofactor evidence="11">
        <name>Ca(2+)</name>
        <dbReference type="ChEBI" id="CHEBI:29108"/>
    </cofactor>
    <text evidence="11">Binds 1 Ca(2+) ion per subunit.</text>
</comment>
<keyword evidence="9 11" id="KW-0106">Calcium</keyword>
<evidence type="ECO:0000256" key="7">
    <source>
        <dbReference type="ARBA" id="ARBA00022801"/>
    </source>
</evidence>
<dbReference type="InterPro" id="IPR030400">
    <property type="entry name" value="Sedolisin_dom"/>
</dbReference>
<feature type="active site" description="Charge relay system" evidence="11">
    <location>
        <position position="219"/>
    </location>
</feature>
<feature type="active site" description="Charge relay system" evidence="11">
    <location>
        <position position="428"/>
    </location>
</feature>
<dbReference type="EMBL" id="AYKW01000010">
    <property type="protein sequence ID" value="PIL32629.1"/>
    <property type="molecule type" value="Genomic_DNA"/>
</dbReference>
<dbReference type="InterPro" id="IPR000209">
    <property type="entry name" value="Peptidase_S8/S53_dom"/>
</dbReference>
<keyword evidence="5 11" id="KW-0645">Protease</keyword>
<dbReference type="GO" id="GO:0006508">
    <property type="term" value="P:proteolysis"/>
    <property type="evidence" value="ECO:0007669"/>
    <property type="project" value="UniProtKB-KW"/>
</dbReference>
<dbReference type="InterPro" id="IPR015366">
    <property type="entry name" value="S53_propep"/>
</dbReference>
<dbReference type="InterPro" id="IPR036852">
    <property type="entry name" value="Peptidase_S8/S53_dom_sf"/>
</dbReference>
<dbReference type="SUPFAM" id="SSF52743">
    <property type="entry name" value="Subtilisin-like"/>
    <property type="match status" value="1"/>
</dbReference>
<dbReference type="Proteomes" id="UP000230002">
    <property type="component" value="Unassembled WGS sequence"/>
</dbReference>
<dbReference type="Gene3D" id="3.40.50.200">
    <property type="entry name" value="Peptidase S8/S53 domain"/>
    <property type="match status" value="1"/>
</dbReference>
<evidence type="ECO:0000259" key="12">
    <source>
        <dbReference type="PROSITE" id="PS51695"/>
    </source>
</evidence>
<dbReference type="InterPro" id="IPR050819">
    <property type="entry name" value="Tripeptidyl-peptidase_I"/>
</dbReference>
<dbReference type="AlphaFoldDB" id="A0A2G8SFT8"/>
<keyword evidence="8 11" id="KW-0720">Serine protease</keyword>